<name>A0A935M9Z7_9MICO</name>
<dbReference type="EMBL" id="JADKGK010000005">
    <property type="protein sequence ID" value="MBL0002859.1"/>
    <property type="molecule type" value="Genomic_DNA"/>
</dbReference>
<evidence type="ECO:0000313" key="3">
    <source>
        <dbReference type="Proteomes" id="UP000726105"/>
    </source>
</evidence>
<dbReference type="Proteomes" id="UP000886632">
    <property type="component" value="Unassembled WGS sequence"/>
</dbReference>
<protein>
    <submittedName>
        <fullName evidence="1">Carboxypeptidase regulatory-like domain-containing protein</fullName>
    </submittedName>
</protein>
<keyword evidence="1" id="KW-0378">Hydrolase</keyword>
<keyword evidence="1" id="KW-0121">Carboxypeptidase</keyword>
<organism evidence="1 3">
    <name type="scientific">Candidatus Phosphoribacter hodrii</name>
    <dbReference type="NCBI Taxonomy" id="2953743"/>
    <lineage>
        <taxon>Bacteria</taxon>
        <taxon>Bacillati</taxon>
        <taxon>Actinomycetota</taxon>
        <taxon>Actinomycetes</taxon>
        <taxon>Micrococcales</taxon>
        <taxon>Dermatophilaceae</taxon>
        <taxon>Candidatus Phosphoribacter</taxon>
    </lineage>
</organism>
<evidence type="ECO:0000313" key="1">
    <source>
        <dbReference type="EMBL" id="MBK7273223.1"/>
    </source>
</evidence>
<dbReference type="EMBL" id="JADJIB010000003">
    <property type="protein sequence ID" value="MBK7273223.1"/>
    <property type="molecule type" value="Genomic_DNA"/>
</dbReference>
<evidence type="ECO:0000313" key="2">
    <source>
        <dbReference type="EMBL" id="MBL0002859.1"/>
    </source>
</evidence>
<gene>
    <name evidence="1" type="ORF">IPI13_08630</name>
    <name evidence="2" type="ORF">IPP00_02300</name>
</gene>
<dbReference type="AlphaFoldDB" id="A0A935M9Z7"/>
<accession>A0A935M9Z7</accession>
<proteinExistence type="predicted"/>
<reference evidence="1 3" key="1">
    <citation type="submission" date="2020-10" db="EMBL/GenBank/DDBJ databases">
        <title>Connecting structure to function with the recovery of over 1000 high-quality activated sludge metagenome-assembled genomes encoding full-length rRNA genes using long-read sequencing.</title>
        <authorList>
            <person name="Singleton C.M."/>
            <person name="Petriglieri F."/>
            <person name="Kristensen J.M."/>
            <person name="Kirkegaard R.H."/>
            <person name="Michaelsen T.Y."/>
            <person name="Andersen M.H."/>
            <person name="Karst S.M."/>
            <person name="Dueholm M.S."/>
            <person name="Nielsen P.H."/>
            <person name="Albertsen M."/>
        </authorList>
    </citation>
    <scope>NUCLEOTIDE SEQUENCE [LARGE SCALE GENOMIC DNA]</scope>
    <source>
        <strain evidence="1">Ega_18-Q3-R5-49_MAXAC.001</strain>
        <strain evidence="2">Ribe_18-Q3-R11-54_MAXAC.001</strain>
    </source>
</reference>
<dbReference type="Proteomes" id="UP000726105">
    <property type="component" value="Unassembled WGS sequence"/>
</dbReference>
<sequence length="168" mass="17711">MTPEDRSSVADGPLDGTDTLVLGAVRELFSRTDPMPSGLTDRIKFELTLAALHAEVAELQELTHTGVRADSASFTPTESVTFTSSTLSLMVSISPAGEGARPGTVRIDGWVTGGPATVELRAGEKSIAAEADANGRFSVDEVPRGPVRFILRPVDARGRPVITPVVEI</sequence>
<comment type="caution">
    <text evidence="1">The sequence shown here is derived from an EMBL/GenBank/DDBJ whole genome shotgun (WGS) entry which is preliminary data.</text>
</comment>
<dbReference type="GO" id="GO:0004180">
    <property type="term" value="F:carboxypeptidase activity"/>
    <property type="evidence" value="ECO:0007669"/>
    <property type="project" value="UniProtKB-KW"/>
</dbReference>
<keyword evidence="1" id="KW-0645">Protease</keyword>